<reference evidence="1 2" key="1">
    <citation type="submission" date="2015-07" db="EMBL/GenBank/DDBJ databases">
        <authorList>
            <consortium name="Pathogen Informatics"/>
        </authorList>
    </citation>
    <scope>NUCLEOTIDE SEQUENCE [LARGE SCALE GENOMIC DNA]</scope>
    <source>
        <strain evidence="1 2">A51</strain>
    </source>
</reference>
<name>A0A655QW06_VIBCL</name>
<dbReference type="Proteomes" id="UP000044806">
    <property type="component" value="Unassembled WGS sequence"/>
</dbReference>
<gene>
    <name evidence="1" type="ORF">ERS013165_02257</name>
</gene>
<dbReference type="EMBL" id="CWOW01000011">
    <property type="protein sequence ID" value="CSA72172.1"/>
    <property type="molecule type" value="Genomic_DNA"/>
</dbReference>
<proteinExistence type="predicted"/>
<organism evidence="1 2">
    <name type="scientific">Vibrio cholerae</name>
    <dbReference type="NCBI Taxonomy" id="666"/>
    <lineage>
        <taxon>Bacteria</taxon>
        <taxon>Pseudomonadati</taxon>
        <taxon>Pseudomonadota</taxon>
        <taxon>Gammaproteobacteria</taxon>
        <taxon>Vibrionales</taxon>
        <taxon>Vibrionaceae</taxon>
        <taxon>Vibrio</taxon>
    </lineage>
</organism>
<dbReference type="AlphaFoldDB" id="A0A655QW06"/>
<accession>A0A655QW06</accession>
<protein>
    <submittedName>
        <fullName evidence="1">Uncharacterized protein</fullName>
    </submittedName>
</protein>
<evidence type="ECO:0000313" key="2">
    <source>
        <dbReference type="Proteomes" id="UP000044806"/>
    </source>
</evidence>
<evidence type="ECO:0000313" key="1">
    <source>
        <dbReference type="EMBL" id="CSA72172.1"/>
    </source>
</evidence>
<sequence>MRSASEVEATSPASLSRLEIAIPDSNSNSGISSGIAPFWKRLMNSCSAASASA</sequence>